<sequence>MTPQYGETWVYESLIGAIPGLDLSDRVALITQFVVFEAIVLVVAGVYGRWTAVPAATAAILVAVVGSWLMLTFSRTVRRLQPPTGYRRLLFGSSIELALSVLAFVLFVTYLFVVDPQRGGESLLTALLGSEPPVVAVVILLLVCWDVIYRIGACWWATVVGFWRAIQYGFDAATTRQLTRLDTLNVLFAGVQVLLVPFVLDHPVLVAALVGHLIAVVVVAIATVVLQRRGIVERE</sequence>
<protein>
    <submittedName>
        <fullName evidence="2">Uncharacterized protein</fullName>
    </submittedName>
</protein>
<feature type="transmembrane region" description="Helical" evidence="1">
    <location>
        <begin position="206"/>
        <end position="226"/>
    </location>
</feature>
<name>A0A0P7GN31_9EURY</name>
<feature type="transmembrane region" description="Helical" evidence="1">
    <location>
        <begin position="184"/>
        <end position="200"/>
    </location>
</feature>
<gene>
    <name evidence="2" type="ORF">SY89_00719</name>
</gene>
<dbReference type="OrthoDB" id="163266at2157"/>
<feature type="transmembrane region" description="Helical" evidence="1">
    <location>
        <begin position="94"/>
        <end position="114"/>
    </location>
</feature>
<dbReference type="EMBL" id="LGUC01000001">
    <property type="protein sequence ID" value="KPN29999.1"/>
    <property type="molecule type" value="Genomic_DNA"/>
</dbReference>
<dbReference type="AlphaFoldDB" id="A0A0P7GN31"/>
<dbReference type="Proteomes" id="UP000050535">
    <property type="component" value="Unassembled WGS sequence"/>
</dbReference>
<feature type="transmembrane region" description="Helical" evidence="1">
    <location>
        <begin position="134"/>
        <end position="163"/>
    </location>
</feature>
<proteinExistence type="predicted"/>
<evidence type="ECO:0000313" key="2">
    <source>
        <dbReference type="EMBL" id="KPN29999.1"/>
    </source>
</evidence>
<keyword evidence="1" id="KW-0812">Transmembrane</keyword>
<dbReference type="InterPro" id="IPR055952">
    <property type="entry name" value="DUF7530"/>
</dbReference>
<evidence type="ECO:0000313" key="3">
    <source>
        <dbReference type="Proteomes" id="UP000050535"/>
    </source>
</evidence>
<comment type="caution">
    <text evidence="2">The sequence shown here is derived from an EMBL/GenBank/DDBJ whole genome shotgun (WGS) entry which is preliminary data.</text>
</comment>
<evidence type="ECO:0000256" key="1">
    <source>
        <dbReference type="SAM" id="Phobius"/>
    </source>
</evidence>
<feature type="transmembrane region" description="Helical" evidence="1">
    <location>
        <begin position="27"/>
        <end position="47"/>
    </location>
</feature>
<dbReference type="RefSeq" id="WP_054583118.1">
    <property type="nucleotide sequence ID" value="NZ_LGUC01000001.1"/>
</dbReference>
<keyword evidence="1" id="KW-1133">Transmembrane helix</keyword>
<reference evidence="3" key="1">
    <citation type="submission" date="2013-11" db="EMBL/GenBank/DDBJ databases">
        <authorList>
            <person name="Hoang H.T."/>
            <person name="Killian M.L."/>
            <person name="Madson D.M."/>
            <person name="Arruda P.H.E."/>
            <person name="Sun D."/>
            <person name="Schwartz K.J."/>
            <person name="Yoon K."/>
        </authorList>
    </citation>
    <scope>NUCLEOTIDE SEQUENCE [LARGE SCALE GENOMIC DNA]</scope>
    <source>
        <strain evidence="3">CDK2</strain>
    </source>
</reference>
<organism evidence="2 3">
    <name type="scientific">Halolamina pelagica</name>
    <dbReference type="NCBI Taxonomy" id="699431"/>
    <lineage>
        <taxon>Archaea</taxon>
        <taxon>Methanobacteriati</taxon>
        <taxon>Methanobacteriota</taxon>
        <taxon>Stenosarchaea group</taxon>
        <taxon>Halobacteria</taxon>
        <taxon>Halobacteriales</taxon>
        <taxon>Haloferacaceae</taxon>
    </lineage>
</organism>
<dbReference type="STRING" id="699431.SY89_00719"/>
<dbReference type="Pfam" id="PF24374">
    <property type="entry name" value="DUF7530"/>
    <property type="match status" value="1"/>
</dbReference>
<keyword evidence="1" id="KW-0472">Membrane</keyword>
<keyword evidence="3" id="KW-1185">Reference proteome</keyword>
<accession>A0A0P7GN31</accession>
<feature type="transmembrane region" description="Helical" evidence="1">
    <location>
        <begin position="53"/>
        <end position="73"/>
    </location>
</feature>